<sequence length="234" mass="26440">MDALILIGGEGTRLKKVVNDRPKPMAEINGRPLLDILVEYISSYGFKRFILCTGYMTDYVKDYYNDKEHSFELVFSEEKTPLGTAGAIKNADKFIRSSPFLIINGDSFCHVDLANFVDFHIKKKSHLSIVVTEIQNARDFGSIVLDDLGRIVKFNEKMDGSGKLVSAGIYLFDRSILSAIPSGIKCSLENDIFPKLVGQCIYGFYTRERLIDIGTPKRYKQAKDFLETHSICKK</sequence>
<organism evidence="2 3">
    <name type="scientific">Candidatus Schekmanbacteria bacterium RIFCSPLOWO2_12_FULL_38_15</name>
    <dbReference type="NCBI Taxonomy" id="1817883"/>
    <lineage>
        <taxon>Bacteria</taxon>
        <taxon>Candidatus Schekmaniibacteriota</taxon>
    </lineage>
</organism>
<dbReference type="SUPFAM" id="SSF53448">
    <property type="entry name" value="Nucleotide-diphospho-sugar transferases"/>
    <property type="match status" value="1"/>
</dbReference>
<evidence type="ECO:0000313" key="2">
    <source>
        <dbReference type="EMBL" id="OGL53951.1"/>
    </source>
</evidence>
<name>A0A1F7SJL0_9BACT</name>
<dbReference type="Pfam" id="PF00483">
    <property type="entry name" value="NTP_transferase"/>
    <property type="match status" value="1"/>
</dbReference>
<gene>
    <name evidence="2" type="ORF">A3G31_00740</name>
</gene>
<comment type="caution">
    <text evidence="2">The sequence shown here is derived from an EMBL/GenBank/DDBJ whole genome shotgun (WGS) entry which is preliminary data.</text>
</comment>
<reference evidence="2 3" key="1">
    <citation type="journal article" date="2016" name="Nat. Commun.">
        <title>Thousands of microbial genomes shed light on interconnected biogeochemical processes in an aquifer system.</title>
        <authorList>
            <person name="Anantharaman K."/>
            <person name="Brown C.T."/>
            <person name="Hug L.A."/>
            <person name="Sharon I."/>
            <person name="Castelle C.J."/>
            <person name="Probst A.J."/>
            <person name="Thomas B.C."/>
            <person name="Singh A."/>
            <person name="Wilkins M.J."/>
            <person name="Karaoz U."/>
            <person name="Brodie E.L."/>
            <person name="Williams K.H."/>
            <person name="Hubbard S.S."/>
            <person name="Banfield J.F."/>
        </authorList>
    </citation>
    <scope>NUCLEOTIDE SEQUENCE [LARGE SCALE GENOMIC DNA]</scope>
</reference>
<dbReference type="InterPro" id="IPR005835">
    <property type="entry name" value="NTP_transferase_dom"/>
</dbReference>
<dbReference type="Gene3D" id="3.90.550.10">
    <property type="entry name" value="Spore Coat Polysaccharide Biosynthesis Protein SpsA, Chain A"/>
    <property type="match status" value="1"/>
</dbReference>
<dbReference type="EMBL" id="MGDI01000019">
    <property type="protein sequence ID" value="OGL53951.1"/>
    <property type="molecule type" value="Genomic_DNA"/>
</dbReference>
<proteinExistence type="predicted"/>
<accession>A0A1F7SJL0</accession>
<evidence type="ECO:0000259" key="1">
    <source>
        <dbReference type="Pfam" id="PF00483"/>
    </source>
</evidence>
<evidence type="ECO:0000313" key="3">
    <source>
        <dbReference type="Proteomes" id="UP000178082"/>
    </source>
</evidence>
<dbReference type="InterPro" id="IPR050486">
    <property type="entry name" value="Mannose-1P_guanyltransferase"/>
</dbReference>
<dbReference type="Proteomes" id="UP000178082">
    <property type="component" value="Unassembled WGS sequence"/>
</dbReference>
<dbReference type="AlphaFoldDB" id="A0A1F7SJL0"/>
<dbReference type="STRING" id="1817883.A3G31_00740"/>
<feature type="domain" description="Nucleotidyl transferase" evidence="1">
    <location>
        <begin position="3"/>
        <end position="227"/>
    </location>
</feature>
<dbReference type="PANTHER" id="PTHR22572">
    <property type="entry name" value="SUGAR-1-PHOSPHATE GUANYL TRANSFERASE"/>
    <property type="match status" value="1"/>
</dbReference>
<protein>
    <recommendedName>
        <fullName evidence="1">Nucleotidyl transferase domain-containing protein</fullName>
    </recommendedName>
</protein>
<dbReference type="InterPro" id="IPR029044">
    <property type="entry name" value="Nucleotide-diphossugar_trans"/>
</dbReference>